<reference evidence="1 2" key="1">
    <citation type="journal article" date="2016" name="DNA Res.">
        <title>Genome sequence of Aspergillus luchuensis NBRC 4314.</title>
        <authorList>
            <person name="Yamada O."/>
            <person name="Machida M."/>
            <person name="Hosoyama A."/>
            <person name="Goto M."/>
            <person name="Takahashi T."/>
            <person name="Futagami T."/>
            <person name="Yamagata Y."/>
            <person name="Takeuchi M."/>
            <person name="Kobayashi T."/>
            <person name="Koike H."/>
            <person name="Abe K."/>
            <person name="Asai K."/>
            <person name="Arita M."/>
            <person name="Fujita N."/>
            <person name="Fukuda K."/>
            <person name="Higa K."/>
            <person name="Horikawa H."/>
            <person name="Ishikawa T."/>
            <person name="Jinno K."/>
            <person name="Kato Y."/>
            <person name="Kirimura K."/>
            <person name="Mizutani O."/>
            <person name="Nakasone K."/>
            <person name="Sano M."/>
            <person name="Shiraishi Y."/>
            <person name="Tsukahara M."/>
            <person name="Gomi K."/>
        </authorList>
    </citation>
    <scope>NUCLEOTIDE SEQUENCE [LARGE SCALE GENOMIC DNA]</scope>
    <source>
        <strain evidence="1 2">RIB 2604</strain>
    </source>
</reference>
<evidence type="ECO:0000313" key="1">
    <source>
        <dbReference type="EMBL" id="GAT23433.1"/>
    </source>
</evidence>
<evidence type="ECO:0000313" key="2">
    <source>
        <dbReference type="Proteomes" id="UP000075230"/>
    </source>
</evidence>
<dbReference type="EMBL" id="BCWF01000017">
    <property type="protein sequence ID" value="GAT23433.1"/>
    <property type="molecule type" value="Genomic_DNA"/>
</dbReference>
<proteinExistence type="predicted"/>
<protein>
    <submittedName>
        <fullName evidence="1">Cation channel family transporter</fullName>
    </submittedName>
</protein>
<organism evidence="1 2">
    <name type="scientific">Aspergillus kawachii</name>
    <name type="common">White koji mold</name>
    <name type="synonym">Aspergillus awamori var. kawachi</name>
    <dbReference type="NCBI Taxonomy" id="1069201"/>
    <lineage>
        <taxon>Eukaryota</taxon>
        <taxon>Fungi</taxon>
        <taxon>Dikarya</taxon>
        <taxon>Ascomycota</taxon>
        <taxon>Pezizomycotina</taxon>
        <taxon>Eurotiomycetes</taxon>
        <taxon>Eurotiomycetidae</taxon>
        <taxon>Eurotiales</taxon>
        <taxon>Aspergillaceae</taxon>
        <taxon>Aspergillus</taxon>
        <taxon>Aspergillus subgen. Circumdati</taxon>
    </lineage>
</organism>
<name>A0A146FD58_ASPKA</name>
<accession>A0A146FD58</accession>
<dbReference type="Proteomes" id="UP000075230">
    <property type="component" value="Unassembled WGS sequence"/>
</dbReference>
<reference evidence="2" key="2">
    <citation type="submission" date="2016-02" db="EMBL/GenBank/DDBJ databases">
        <title>Genome sequencing of Aspergillus luchuensis NBRC 4314.</title>
        <authorList>
            <person name="Yamada O."/>
        </authorList>
    </citation>
    <scope>NUCLEOTIDE SEQUENCE [LARGE SCALE GENOMIC DNA]</scope>
    <source>
        <strain evidence="2">RIB 2604</strain>
    </source>
</reference>
<gene>
    <name evidence="1" type="ORF">RIB2604_01705720</name>
</gene>
<comment type="caution">
    <text evidence="1">The sequence shown here is derived from an EMBL/GenBank/DDBJ whole genome shotgun (WGS) entry which is preliminary data.</text>
</comment>
<dbReference type="AlphaFoldDB" id="A0A146FD58"/>
<sequence>MDMDTHDTNLRQAQTHKVYVSENIILLTDQSYRTLHFDRASTADTVSYCVQGLYEKCKGM</sequence>